<evidence type="ECO:0008006" key="3">
    <source>
        <dbReference type="Google" id="ProtNLM"/>
    </source>
</evidence>
<name>A0A6G7GWE8_KUEST</name>
<dbReference type="Proteomes" id="UP000501926">
    <property type="component" value="Chromosome"/>
</dbReference>
<accession>A0A6G7GWE8</accession>
<gene>
    <name evidence="1" type="ORF">KsCSTR_43050</name>
</gene>
<dbReference type="EMBL" id="CP049055">
    <property type="protein sequence ID" value="QII13684.1"/>
    <property type="molecule type" value="Genomic_DNA"/>
</dbReference>
<sequence length="48" mass="5559">MKNSNISYIRNAKNKLLRVYKKCRTKSSDSAIITEYVDSYIKFVILAA</sequence>
<evidence type="ECO:0000313" key="1">
    <source>
        <dbReference type="EMBL" id="QII13684.1"/>
    </source>
</evidence>
<protein>
    <recommendedName>
        <fullName evidence="3">Transposase</fullName>
    </recommendedName>
</protein>
<proteinExistence type="predicted"/>
<dbReference type="AlphaFoldDB" id="A0A6G7GWE8"/>
<evidence type="ECO:0000313" key="2">
    <source>
        <dbReference type="Proteomes" id="UP000501926"/>
    </source>
</evidence>
<organism evidence="1 2">
    <name type="scientific">Kuenenia stuttgartiensis</name>
    <dbReference type="NCBI Taxonomy" id="174633"/>
    <lineage>
        <taxon>Bacteria</taxon>
        <taxon>Pseudomonadati</taxon>
        <taxon>Planctomycetota</taxon>
        <taxon>Candidatus Brocadiia</taxon>
        <taxon>Candidatus Brocadiales</taxon>
        <taxon>Candidatus Brocadiaceae</taxon>
        <taxon>Candidatus Kuenenia</taxon>
    </lineage>
</organism>
<reference evidence="1 2" key="1">
    <citation type="submission" date="2020-02" db="EMBL/GenBank/DDBJ databases">
        <title>Newly sequenced genome of strain CSTR1 showed variability in Candidatus Kuenenia stuttgartiensis genomes.</title>
        <authorList>
            <person name="Ding C."/>
            <person name="Adrian L."/>
        </authorList>
    </citation>
    <scope>NUCLEOTIDE SEQUENCE [LARGE SCALE GENOMIC DNA]</scope>
    <source>
        <strain evidence="1 2">CSTR1</strain>
    </source>
</reference>